<dbReference type="Pfam" id="PF13306">
    <property type="entry name" value="LRR_5"/>
    <property type="match status" value="3"/>
</dbReference>
<feature type="chain" id="PRO_5019433809" description="Leucine-rich repeat domain-containing protein" evidence="1">
    <location>
        <begin position="27"/>
        <end position="869"/>
    </location>
</feature>
<dbReference type="Gene3D" id="3.80.10.10">
    <property type="entry name" value="Ribonuclease Inhibitor"/>
    <property type="match status" value="4"/>
</dbReference>
<proteinExistence type="predicted"/>
<dbReference type="EMBL" id="QSAE01000068">
    <property type="protein sequence ID" value="RGW37281.1"/>
    <property type="molecule type" value="Genomic_DNA"/>
</dbReference>
<dbReference type="AlphaFoldDB" id="A0A413BCS9"/>
<gene>
    <name evidence="2" type="ORF">DWV78_14120</name>
</gene>
<dbReference type="InterPro" id="IPR053139">
    <property type="entry name" value="Surface_bspA-like"/>
</dbReference>
<dbReference type="SUPFAM" id="SSF52058">
    <property type="entry name" value="L domain-like"/>
    <property type="match status" value="3"/>
</dbReference>
<evidence type="ECO:0008006" key="4">
    <source>
        <dbReference type="Google" id="ProtNLM"/>
    </source>
</evidence>
<sequence length="869" mass="94890">MKKKVVAALLAAQMVVTLCHTSSVFATTVDDTATVQEVETVDDSQELYGAETPTPESDFTWDGNKITKYNGTRENVVLPSRTTAIGDSAFKNCTGLKSVTIPDKVTSIGRYAFQGCTGITSIVIPSRVDTIGYGAFIDCTELSNFEIKSSVLQHTGQYGDGNIFTGCKNLKTVKLTGKMKYIPDTMFDGADYLESIVIPDSVTSIKDKSFRGCKSLKQVSIPKSVTSIGEYAFKDCTALQSISLPENLTTIGNWTFSGCSVLNNLVIPSRVKSIGCYAFSGCTSLSNLEIKSGILENTGYYGDGYLFNDCIKLKTVSLTGDLKSIPGDMFEGAEYLETLKIPSTVTTISKSAFSGCTSLQQITIPEAVTSIEENAFRNCSSLTSLVIPSKVESIGYYAFGHCDNLCDVEIKSDNLKNIGIYGSTSIFGDCISLEKVRMTGKLESIPSSMFRDSQYIQSVELPSTIKEISSSAFENCSSLNQITIPENVTAIGRDAFNGCKSLEEITIPVNVETLGNGAFANCTLLEKVTVQNPDMNFHLNSYESDYNHFGNDDFVNIIGYGDSTAKTFADENGISFTESENAEVKFDGASVTLADTIGLNFYVKMTAADVKNSKAYMKFQLADGTVKKVSITDTKQYSEDKNTRVFTCTMPAAEMSDIIKAQLIIPEADGTEKASDTITYSVKKYCQHILNNSDSYDANTIAVIKKILNYGSYSQQYFSYNMANLANDMLEDTEKTLTKQADLMKASSTFHANNVNGIKYFGKSLILRSKTDMRIYFELTDSTKKISDYTFKCDGKVLKPVQNGSKYYVDIADITPAEYGKVFTVTVSGKNFVSSSVYDYCRSAVSSSTTDGKLKNLSVSMYELGTTVQ</sequence>
<name>A0A413BCS9_9FIRM</name>
<reference evidence="2 3" key="1">
    <citation type="submission" date="2018-08" db="EMBL/GenBank/DDBJ databases">
        <title>A genome reference for cultivated species of the human gut microbiota.</title>
        <authorList>
            <person name="Zou Y."/>
            <person name="Xue W."/>
            <person name="Luo G."/>
        </authorList>
    </citation>
    <scope>NUCLEOTIDE SEQUENCE [LARGE SCALE GENOMIC DNA]</scope>
    <source>
        <strain evidence="2 3">AF12-8</strain>
    </source>
</reference>
<dbReference type="PANTHER" id="PTHR45661">
    <property type="entry name" value="SURFACE ANTIGEN"/>
    <property type="match status" value="1"/>
</dbReference>
<keyword evidence="1" id="KW-0732">Signal</keyword>
<evidence type="ECO:0000256" key="1">
    <source>
        <dbReference type="SAM" id="SignalP"/>
    </source>
</evidence>
<evidence type="ECO:0000313" key="2">
    <source>
        <dbReference type="EMBL" id="RGW37281.1"/>
    </source>
</evidence>
<evidence type="ECO:0000313" key="3">
    <source>
        <dbReference type="Proteomes" id="UP000286581"/>
    </source>
</evidence>
<organism evidence="2 3">
    <name type="scientific">Agathobacter rectalis</name>
    <dbReference type="NCBI Taxonomy" id="39491"/>
    <lineage>
        <taxon>Bacteria</taxon>
        <taxon>Bacillati</taxon>
        <taxon>Bacillota</taxon>
        <taxon>Clostridia</taxon>
        <taxon>Lachnospirales</taxon>
        <taxon>Lachnospiraceae</taxon>
        <taxon>Agathobacter</taxon>
    </lineage>
</organism>
<dbReference type="InterPro" id="IPR032675">
    <property type="entry name" value="LRR_dom_sf"/>
</dbReference>
<dbReference type="PANTHER" id="PTHR45661:SF3">
    <property type="entry name" value="IG-LIKE DOMAIN-CONTAINING PROTEIN"/>
    <property type="match status" value="1"/>
</dbReference>
<feature type="signal peptide" evidence="1">
    <location>
        <begin position="1"/>
        <end position="26"/>
    </location>
</feature>
<dbReference type="InterPro" id="IPR026906">
    <property type="entry name" value="LRR_5"/>
</dbReference>
<accession>A0A413BCS9</accession>
<comment type="caution">
    <text evidence="2">The sequence shown here is derived from an EMBL/GenBank/DDBJ whole genome shotgun (WGS) entry which is preliminary data.</text>
</comment>
<dbReference type="Proteomes" id="UP000286581">
    <property type="component" value="Unassembled WGS sequence"/>
</dbReference>
<protein>
    <recommendedName>
        <fullName evidence="4">Leucine-rich repeat domain-containing protein</fullName>
    </recommendedName>
</protein>